<comment type="function">
    <text evidence="1 12">Catalyzes the phosphorylation of D-glycero-D-manno-heptose 7-phosphate at the C-1 position to selectively form D-glycero-beta-D-manno-heptose-1,7-bisphosphate.</text>
</comment>
<comment type="pathway">
    <text evidence="12">Nucleotide-sugar biosynthesis; ADP-L-glycero-beta-D-manno-heptose biosynthesis; ADP-L-glycero-beta-D-manno-heptose from D-glycero-beta-D-manno-heptose 7-phosphate: step 3/4.</text>
</comment>
<dbReference type="InterPro" id="IPR011913">
    <property type="entry name" value="RfaE_dom_I"/>
</dbReference>
<evidence type="ECO:0000256" key="8">
    <source>
        <dbReference type="ARBA" id="ARBA00022840"/>
    </source>
</evidence>
<comment type="catalytic activity">
    <reaction evidence="11 12">
        <text>D-glycero-beta-D-manno-heptose 1-phosphate + ATP + H(+) = ADP-D-glycero-beta-D-manno-heptose + diphosphate</text>
        <dbReference type="Rhea" id="RHEA:27465"/>
        <dbReference type="ChEBI" id="CHEBI:15378"/>
        <dbReference type="ChEBI" id="CHEBI:30616"/>
        <dbReference type="ChEBI" id="CHEBI:33019"/>
        <dbReference type="ChEBI" id="CHEBI:59967"/>
        <dbReference type="ChEBI" id="CHEBI:61593"/>
        <dbReference type="EC" id="2.7.7.70"/>
    </reaction>
</comment>
<dbReference type="InterPro" id="IPR002173">
    <property type="entry name" value="Carboh/pur_kinase_PfkB_CS"/>
</dbReference>
<protein>
    <recommendedName>
        <fullName evidence="12">Bifunctional protein HldE</fullName>
    </recommendedName>
    <domain>
        <recommendedName>
            <fullName evidence="12">D-beta-D-heptose 7-phosphate kinase</fullName>
            <ecNumber evidence="12">2.7.1.167</ecNumber>
        </recommendedName>
        <alternativeName>
            <fullName evidence="12">D-beta-D-heptose 7-phosphotransferase</fullName>
        </alternativeName>
        <alternativeName>
            <fullName evidence="12">D-glycero-beta-D-manno-heptose-7-phosphate kinase</fullName>
        </alternativeName>
    </domain>
    <domain>
        <recommendedName>
            <fullName evidence="12">D-beta-D-heptose 1-phosphate adenylyltransferase</fullName>
            <ecNumber evidence="12">2.7.7.70</ecNumber>
        </recommendedName>
        <alternativeName>
            <fullName evidence="12">D-glycero-beta-D-manno-heptose 1-phosphate adenylyltransferase</fullName>
        </alternativeName>
    </domain>
</protein>
<dbReference type="CDD" id="cd01172">
    <property type="entry name" value="RfaE_like"/>
    <property type="match status" value="1"/>
</dbReference>
<dbReference type="SUPFAM" id="SSF53613">
    <property type="entry name" value="Ribokinase-like"/>
    <property type="match status" value="1"/>
</dbReference>
<reference evidence="15 16" key="1">
    <citation type="submission" date="2021-03" db="EMBL/GenBank/DDBJ databases">
        <title>Genomic Encyclopedia of Type Strains, Phase IV (KMG-IV): sequencing the most valuable type-strain genomes for metagenomic binning, comparative biology and taxonomic classification.</title>
        <authorList>
            <person name="Goeker M."/>
        </authorList>
    </citation>
    <scope>NUCLEOTIDE SEQUENCE [LARGE SCALE GENOMIC DNA]</scope>
    <source>
        <strain evidence="15 16">DSM 26427</strain>
    </source>
</reference>
<dbReference type="Proteomes" id="UP000823786">
    <property type="component" value="Unassembled WGS sequence"/>
</dbReference>
<evidence type="ECO:0000256" key="6">
    <source>
        <dbReference type="ARBA" id="ARBA00022741"/>
    </source>
</evidence>
<keyword evidence="7 12" id="KW-0418">Kinase</keyword>
<keyword evidence="5 12" id="KW-0548">Nucleotidyltransferase</keyword>
<keyword evidence="16" id="KW-1185">Reference proteome</keyword>
<dbReference type="Gene3D" id="3.40.1190.20">
    <property type="match status" value="1"/>
</dbReference>
<comment type="pathway">
    <text evidence="12">Nucleotide-sugar biosynthesis; ADP-L-glycero-beta-D-manno-heptose biosynthesis; ADP-L-glycero-beta-D-manno-heptose from D-glycero-beta-D-manno-heptose 7-phosphate: step 1/4.</text>
</comment>
<dbReference type="PANTHER" id="PTHR46969:SF1">
    <property type="entry name" value="BIFUNCTIONAL PROTEIN HLDE"/>
    <property type="match status" value="1"/>
</dbReference>
<comment type="similarity">
    <text evidence="12">In the C-terminal section; belongs to the cytidylyltransferase family.</text>
</comment>
<evidence type="ECO:0000256" key="3">
    <source>
        <dbReference type="ARBA" id="ARBA00004713"/>
    </source>
</evidence>
<accession>A0ABS4EVQ2</accession>
<dbReference type="InterPro" id="IPR004821">
    <property type="entry name" value="Cyt_trans-like"/>
</dbReference>
<dbReference type="NCBIfam" id="TIGR02199">
    <property type="entry name" value="rfaE_dom_II"/>
    <property type="match status" value="1"/>
</dbReference>
<comment type="similarity">
    <text evidence="12">In the N-terminal section; belongs to the carbohydrate kinase PfkB family.</text>
</comment>
<dbReference type="RefSeq" id="WP_209856903.1">
    <property type="nucleotide sequence ID" value="NZ_JAGGJV010000013.1"/>
</dbReference>
<dbReference type="PANTHER" id="PTHR46969">
    <property type="entry name" value="BIFUNCTIONAL PROTEIN HLDE"/>
    <property type="match status" value="1"/>
</dbReference>
<dbReference type="Pfam" id="PF00294">
    <property type="entry name" value="PfkB"/>
    <property type="match status" value="1"/>
</dbReference>
<comment type="subunit">
    <text evidence="12">Homodimer.</text>
</comment>
<keyword evidence="9 12" id="KW-0511">Multifunctional enzyme</keyword>
<comment type="pathway">
    <text evidence="3">Bacterial outer membrane biogenesis; LPS core biosynthesis.</text>
</comment>
<comment type="function">
    <text evidence="2 12">Catalyzes the ADP transfer from ATP to D-glycero-beta-D-manno-heptose 1-phosphate, yielding ADP-D-glycero-beta-D-manno-heptose.</text>
</comment>
<dbReference type="HAMAP" id="MF_01603">
    <property type="entry name" value="HldE"/>
    <property type="match status" value="1"/>
</dbReference>
<evidence type="ECO:0000256" key="1">
    <source>
        <dbReference type="ARBA" id="ARBA00002319"/>
    </source>
</evidence>
<comment type="caution">
    <text evidence="15">The sequence shown here is derived from an EMBL/GenBank/DDBJ whole genome shotgun (WGS) entry which is preliminary data.</text>
</comment>
<dbReference type="Gene3D" id="3.40.50.620">
    <property type="entry name" value="HUPs"/>
    <property type="match status" value="1"/>
</dbReference>
<keyword evidence="10 12" id="KW-0119">Carbohydrate metabolism</keyword>
<comment type="catalytic activity">
    <reaction evidence="12">
        <text>D-glycero-beta-D-manno-heptose 7-phosphate + ATP = D-glycero-beta-D-manno-heptose 1,7-bisphosphate + ADP + H(+)</text>
        <dbReference type="Rhea" id="RHEA:27473"/>
        <dbReference type="ChEBI" id="CHEBI:15378"/>
        <dbReference type="ChEBI" id="CHEBI:30616"/>
        <dbReference type="ChEBI" id="CHEBI:60204"/>
        <dbReference type="ChEBI" id="CHEBI:60208"/>
        <dbReference type="ChEBI" id="CHEBI:456216"/>
        <dbReference type="EC" id="2.7.1.167"/>
    </reaction>
</comment>
<feature type="domain" description="Cytidyltransferase-like" evidence="14">
    <location>
        <begin position="350"/>
        <end position="448"/>
    </location>
</feature>
<dbReference type="EC" id="2.7.1.167" evidence="12"/>
<proteinExistence type="inferred from homology"/>
<evidence type="ECO:0000259" key="14">
    <source>
        <dbReference type="Pfam" id="PF01467"/>
    </source>
</evidence>
<dbReference type="PROSITE" id="PS00583">
    <property type="entry name" value="PFKB_KINASES_1"/>
    <property type="match status" value="1"/>
</dbReference>
<evidence type="ECO:0000256" key="10">
    <source>
        <dbReference type="ARBA" id="ARBA00023277"/>
    </source>
</evidence>
<feature type="region of interest" description="Ribokinase" evidence="12">
    <location>
        <begin position="1"/>
        <end position="317"/>
    </location>
</feature>
<evidence type="ECO:0000256" key="12">
    <source>
        <dbReference type="HAMAP-Rule" id="MF_01603"/>
    </source>
</evidence>
<gene>
    <name evidence="12" type="primary">hldE</name>
    <name evidence="15" type="ORF">J2Z75_005548</name>
</gene>
<dbReference type="InterPro" id="IPR011914">
    <property type="entry name" value="RfaE_dom_II"/>
</dbReference>
<evidence type="ECO:0000259" key="13">
    <source>
        <dbReference type="Pfam" id="PF00294"/>
    </source>
</evidence>
<keyword evidence="4 12" id="KW-0808">Transferase</keyword>
<dbReference type="EMBL" id="JAGGJV010000013">
    <property type="protein sequence ID" value="MBP1862017.1"/>
    <property type="molecule type" value="Genomic_DNA"/>
</dbReference>
<evidence type="ECO:0000313" key="15">
    <source>
        <dbReference type="EMBL" id="MBP1862017.1"/>
    </source>
</evidence>
<feature type="domain" description="Carbohydrate kinase PfkB" evidence="13">
    <location>
        <begin position="11"/>
        <end position="305"/>
    </location>
</feature>
<dbReference type="InterPro" id="IPR023030">
    <property type="entry name" value="Bifunc_HldE"/>
</dbReference>
<dbReference type="SUPFAM" id="SSF52374">
    <property type="entry name" value="Nucleotidylyl transferase"/>
    <property type="match status" value="1"/>
</dbReference>
<dbReference type="NCBIfam" id="TIGR00125">
    <property type="entry name" value="cyt_tran_rel"/>
    <property type="match status" value="1"/>
</dbReference>
<evidence type="ECO:0000313" key="16">
    <source>
        <dbReference type="Proteomes" id="UP000823786"/>
    </source>
</evidence>
<dbReference type="EC" id="2.7.7.70" evidence="12"/>
<organism evidence="15 16">
    <name type="scientific">Rhizobium herbae</name>
    <dbReference type="NCBI Taxonomy" id="508661"/>
    <lineage>
        <taxon>Bacteria</taxon>
        <taxon>Pseudomonadati</taxon>
        <taxon>Pseudomonadota</taxon>
        <taxon>Alphaproteobacteria</taxon>
        <taxon>Hyphomicrobiales</taxon>
        <taxon>Rhizobiaceae</taxon>
        <taxon>Rhizobium/Agrobacterium group</taxon>
        <taxon>Rhizobium</taxon>
    </lineage>
</organism>
<dbReference type="InterPro" id="IPR014729">
    <property type="entry name" value="Rossmann-like_a/b/a_fold"/>
</dbReference>
<feature type="region of interest" description="Cytidylyltransferase" evidence="12">
    <location>
        <begin position="350"/>
        <end position="493"/>
    </location>
</feature>
<dbReference type="GO" id="GO:0033785">
    <property type="term" value="F:heptose 7-phosphate kinase activity"/>
    <property type="evidence" value="ECO:0007669"/>
    <property type="project" value="UniProtKB-EC"/>
</dbReference>
<feature type="active site" evidence="12">
    <location>
        <position position="267"/>
    </location>
</feature>
<evidence type="ECO:0000256" key="9">
    <source>
        <dbReference type="ARBA" id="ARBA00023268"/>
    </source>
</evidence>
<dbReference type="InterPro" id="IPR029056">
    <property type="entry name" value="Ribokinase-like"/>
</dbReference>
<evidence type="ECO:0000256" key="4">
    <source>
        <dbReference type="ARBA" id="ARBA00022679"/>
    </source>
</evidence>
<dbReference type="Pfam" id="PF01467">
    <property type="entry name" value="CTP_transf_like"/>
    <property type="match status" value="1"/>
</dbReference>
<evidence type="ECO:0000256" key="2">
    <source>
        <dbReference type="ARBA" id="ARBA00003753"/>
    </source>
</evidence>
<name>A0ABS4EVQ2_9HYPH</name>
<dbReference type="GO" id="GO:0016779">
    <property type="term" value="F:nucleotidyltransferase activity"/>
    <property type="evidence" value="ECO:0007669"/>
    <property type="project" value="UniProtKB-KW"/>
</dbReference>
<evidence type="ECO:0000256" key="7">
    <source>
        <dbReference type="ARBA" id="ARBA00022777"/>
    </source>
</evidence>
<evidence type="ECO:0000256" key="5">
    <source>
        <dbReference type="ARBA" id="ARBA00022695"/>
    </source>
</evidence>
<sequence>MIVDNFLGCRILVVGDVMLDHYVRGSVQRVSPEAPALVLQVLDEDWAMGGAGNVAANIASLGGTAVLLGLVGKDPAGAILRDMHAEKNLRIETRLYCQPDFRTIEKTRFLAQDRHLLRADRESLTMSAEAEAGIIASIHEAAEGCAAMVISDYAKGMITPRVVRAMVEAAKRRGIPVIADPKQPNFSYYRGCTVLTPNRKELAVASGIEADSEEGIVAGMEIALDQFCGPIVLTRSEQGISLFRPGALPLHEPASTHLVRDVSGAGDTVVATLSLSLAAGETLPKAMTIANIAASVAVAKSGTATVTAEELAGALLVDAEPARREEKLGTLSLAYARREAWRREGLTVGFTNGCFDILHPGHVKLLKAAKAQCDRLIVGLNTDSSVRRLKGPERPVQVEGSRAVVIAALNSVDMVMLFEDDTPMELIQVLRPDIIFKGADYTVDTVVGSSFVHSYGGRVVLVDLEVDQSTSNLIARARMPQPQPQPQQSEVVH</sequence>
<dbReference type="InterPro" id="IPR011611">
    <property type="entry name" value="PfkB_dom"/>
</dbReference>
<evidence type="ECO:0000256" key="11">
    <source>
        <dbReference type="ARBA" id="ARBA00047428"/>
    </source>
</evidence>
<keyword evidence="6 12" id="KW-0547">Nucleotide-binding</keyword>
<feature type="binding site" evidence="12">
    <location>
        <begin position="198"/>
        <end position="201"/>
    </location>
    <ligand>
        <name>ATP</name>
        <dbReference type="ChEBI" id="CHEBI:30616"/>
    </ligand>
</feature>
<keyword evidence="8 12" id="KW-0067">ATP-binding</keyword>